<dbReference type="Pfam" id="PF14223">
    <property type="entry name" value="Retrotran_gag_2"/>
    <property type="match status" value="1"/>
</dbReference>
<dbReference type="GO" id="GO:0050660">
    <property type="term" value="F:flavin adenine dinucleotide binding"/>
    <property type="evidence" value="ECO:0007669"/>
    <property type="project" value="InterPro"/>
</dbReference>
<dbReference type="InterPro" id="IPR050982">
    <property type="entry name" value="Auxin_biosynth/cation_transpt"/>
</dbReference>
<dbReference type="GO" id="GO:0009851">
    <property type="term" value="P:auxin biosynthetic process"/>
    <property type="evidence" value="ECO:0007669"/>
    <property type="project" value="UniProtKB-KW"/>
</dbReference>
<dbReference type="EMBL" id="JAJSOW010000004">
    <property type="protein sequence ID" value="KAI9192894.1"/>
    <property type="molecule type" value="Genomic_DNA"/>
</dbReference>
<comment type="cofactor">
    <cofactor evidence="1 11">
        <name>FAD</name>
        <dbReference type="ChEBI" id="CHEBI:57692"/>
    </cofactor>
</comment>
<evidence type="ECO:0000256" key="9">
    <source>
        <dbReference type="ARBA" id="ARBA00023070"/>
    </source>
</evidence>
<dbReference type="PRINTS" id="PR00469">
    <property type="entry name" value="PNDRDTASEII"/>
</dbReference>
<evidence type="ECO:0000256" key="2">
    <source>
        <dbReference type="ARBA" id="ARBA00004814"/>
    </source>
</evidence>
<name>A0AAD5JBE0_ACENE</name>
<dbReference type="InterPro" id="IPR020946">
    <property type="entry name" value="Flavin_mOase-like"/>
</dbReference>
<dbReference type="SUPFAM" id="SSF51905">
    <property type="entry name" value="FAD/NAD(P)-binding domain"/>
    <property type="match status" value="2"/>
</dbReference>
<dbReference type="GO" id="GO:0004499">
    <property type="term" value="F:N,N-dimethylaniline monooxygenase activity"/>
    <property type="evidence" value="ECO:0007669"/>
    <property type="project" value="InterPro"/>
</dbReference>
<evidence type="ECO:0000256" key="11">
    <source>
        <dbReference type="RuleBase" id="RU361177"/>
    </source>
</evidence>
<evidence type="ECO:0000313" key="14">
    <source>
        <dbReference type="EMBL" id="KAI9192894.1"/>
    </source>
</evidence>
<keyword evidence="4 11" id="KW-0285">Flavoprotein</keyword>
<evidence type="ECO:0000256" key="5">
    <source>
        <dbReference type="ARBA" id="ARBA00022827"/>
    </source>
</evidence>
<evidence type="ECO:0000256" key="1">
    <source>
        <dbReference type="ARBA" id="ARBA00001974"/>
    </source>
</evidence>
<evidence type="ECO:0000256" key="3">
    <source>
        <dbReference type="ARBA" id="ARBA00009183"/>
    </source>
</evidence>
<keyword evidence="6" id="KW-0521">NADP</keyword>
<dbReference type="Gene3D" id="3.50.50.60">
    <property type="entry name" value="FAD/NAD(P)-binding domain"/>
    <property type="match status" value="1"/>
</dbReference>
<keyword evidence="8 11" id="KW-0503">Monooxygenase</keyword>
<comment type="pathway">
    <text evidence="2">Plant hormone metabolism; auxin biosynthesis.</text>
</comment>
<keyword evidence="15" id="KW-1185">Reference proteome</keyword>
<gene>
    <name evidence="14" type="ORF">LWI28_029066</name>
</gene>
<dbReference type="InterPro" id="IPR036188">
    <property type="entry name" value="FAD/NAD-bd_sf"/>
</dbReference>
<dbReference type="Pfam" id="PF00743">
    <property type="entry name" value="FMO-like"/>
    <property type="match status" value="1"/>
</dbReference>
<dbReference type="GO" id="GO:0103075">
    <property type="term" value="F:indole-3-pyruvate monooxygenase activity"/>
    <property type="evidence" value="ECO:0007669"/>
    <property type="project" value="UniProtKB-EC"/>
</dbReference>
<evidence type="ECO:0000256" key="6">
    <source>
        <dbReference type="ARBA" id="ARBA00022857"/>
    </source>
</evidence>
<accession>A0AAD5JBE0</accession>
<reference evidence="14" key="2">
    <citation type="submission" date="2023-02" db="EMBL/GenBank/DDBJ databases">
        <authorList>
            <person name="Swenson N.G."/>
            <person name="Wegrzyn J.L."/>
            <person name="Mcevoy S.L."/>
        </authorList>
    </citation>
    <scope>NUCLEOTIDE SEQUENCE</scope>
    <source>
        <strain evidence="14">91603</strain>
        <tissue evidence="14">Leaf</tissue>
    </source>
</reference>
<evidence type="ECO:0000256" key="10">
    <source>
        <dbReference type="ARBA" id="ARBA00047707"/>
    </source>
</evidence>
<dbReference type="EC" id="1.-.-.-" evidence="11"/>
<keyword evidence="5 11" id="KW-0274">FAD</keyword>
<evidence type="ECO:0000256" key="12">
    <source>
        <dbReference type="SAM" id="MobiDB-lite"/>
    </source>
</evidence>
<dbReference type="FunFam" id="3.50.50.60:FF:000100">
    <property type="entry name" value="Flavin-containing monooxygenase"/>
    <property type="match status" value="1"/>
</dbReference>
<protein>
    <recommendedName>
        <fullName evidence="11">Flavin-containing monooxygenase</fullName>
        <ecNumber evidence="11">1.-.-.-</ecNumber>
    </recommendedName>
</protein>
<dbReference type="GO" id="GO:0005789">
    <property type="term" value="C:endoplasmic reticulum membrane"/>
    <property type="evidence" value="ECO:0007669"/>
    <property type="project" value="TreeGrafter"/>
</dbReference>
<dbReference type="GO" id="GO:0050661">
    <property type="term" value="F:NADP binding"/>
    <property type="evidence" value="ECO:0007669"/>
    <property type="project" value="InterPro"/>
</dbReference>
<evidence type="ECO:0000256" key="4">
    <source>
        <dbReference type="ARBA" id="ARBA00022630"/>
    </source>
</evidence>
<keyword evidence="9" id="KW-0073">Auxin biosynthesis</keyword>
<evidence type="ECO:0000259" key="13">
    <source>
        <dbReference type="Pfam" id="PF22936"/>
    </source>
</evidence>
<reference evidence="14" key="1">
    <citation type="journal article" date="2022" name="Plant J.">
        <title>Strategies of tolerance reflected in two North American maple genomes.</title>
        <authorList>
            <person name="McEvoy S.L."/>
            <person name="Sezen U.U."/>
            <person name="Trouern-Trend A."/>
            <person name="McMahon S.M."/>
            <person name="Schaberg P.G."/>
            <person name="Yang J."/>
            <person name="Wegrzyn J.L."/>
            <person name="Swenson N.G."/>
        </authorList>
    </citation>
    <scope>NUCLEOTIDE SEQUENCE</scope>
    <source>
        <strain evidence="14">91603</strain>
    </source>
</reference>
<dbReference type="PROSITE" id="PS51257">
    <property type="entry name" value="PROKAR_LIPOPROTEIN"/>
    <property type="match status" value="1"/>
</dbReference>
<sequence length="718" mass="80884">MGSCKDQEDKQMKCAYVDGAIIVGAGPSGLAVSACLSQQGVPSLILEKSDCIASLWQHKTYDRLKLHLPKQFCELPLFGFPKNFPKYPTKQQFIDYMESYALHFSIHPKFKQAVLKAVFDHSSGSWKVQTQDCEYISKWLIVATGENAEPVKPEIFGIDKFNGPVVHTSEYKSGSVFRNKRVLVVGCGNSGMEVSLDLCRNNAIPHMVVRNTVHVLPREMFGFSTFGIAMALLKWLPLKLVDKLLLLMANITLGSTEQLGLRRPKTGPIELKNVTGKTPVLDVGALSQIKSGKIKVMENVKEITRNGAKFTDGQEKEIDAIVLATGYKSNVPSWLQGKMEDFLYVKDYYLPVFAERKPEDKTNVEWTLLHRQVCGYIRQWIDDNVLNHVSEETHACSLWNKFEQLYARKAGNNKLLLIKKLICLKYKDETLLSDHLNAYHVILNQLARMNIKFEDERQGLWLLGTLPDLWEIFRTSISNSAPNGVVTMDLAKSNIMNEEMRRKSQGPSQSEVLVIEKRGMSQSRGPKNKDRSKNKSNRVSAIIDDFLVVYDDDVVNFACYETNWVIDSGASIHATSRRDFFTSYTFGDFGDVKMGNNGLTKAVGMGDVCLETNNGTMLLLKTVKYIPDIHLNLISAGKLDDEGFCNTSNDGHWKLTKGSMIVARSKKCSSLYFMQAKVSDCIINTMENESTTELWRSRLSHMSEKGLMVLAKNNLILE</sequence>
<dbReference type="PRINTS" id="PR00368">
    <property type="entry name" value="FADPNR"/>
</dbReference>
<comment type="caution">
    <text evidence="14">The sequence shown here is derived from an EMBL/GenBank/DDBJ whole genome shotgun (WGS) entry which is preliminary data.</text>
</comment>
<comment type="catalytic activity">
    <reaction evidence="10">
        <text>indole-3-pyruvate + NADPH + O2 + H(+) = (indol-3-yl)acetate + CO2 + NADP(+) + H2O</text>
        <dbReference type="Rhea" id="RHEA:34331"/>
        <dbReference type="ChEBI" id="CHEBI:15377"/>
        <dbReference type="ChEBI" id="CHEBI:15378"/>
        <dbReference type="ChEBI" id="CHEBI:15379"/>
        <dbReference type="ChEBI" id="CHEBI:16526"/>
        <dbReference type="ChEBI" id="CHEBI:17640"/>
        <dbReference type="ChEBI" id="CHEBI:30854"/>
        <dbReference type="ChEBI" id="CHEBI:57783"/>
        <dbReference type="ChEBI" id="CHEBI:58349"/>
        <dbReference type="EC" id="1.14.13.168"/>
    </reaction>
</comment>
<feature type="region of interest" description="Disordered" evidence="12">
    <location>
        <begin position="516"/>
        <end position="535"/>
    </location>
</feature>
<proteinExistence type="inferred from homology"/>
<dbReference type="AlphaFoldDB" id="A0AAD5JBE0"/>
<feature type="domain" description="Retrovirus-related Pol polyprotein from transposon TNT 1-94-like beta-barrel" evidence="13">
    <location>
        <begin position="564"/>
        <end position="644"/>
    </location>
</feature>
<dbReference type="Pfam" id="PF22936">
    <property type="entry name" value="Pol_BBD"/>
    <property type="match status" value="1"/>
</dbReference>
<dbReference type="PANTHER" id="PTHR43539">
    <property type="entry name" value="FLAVIN-BINDING MONOOXYGENASE-LIKE PROTEIN (AFU_ORTHOLOGUE AFUA_4G09220)"/>
    <property type="match status" value="1"/>
</dbReference>
<evidence type="ECO:0000256" key="8">
    <source>
        <dbReference type="ARBA" id="ARBA00023033"/>
    </source>
</evidence>
<organism evidence="14 15">
    <name type="scientific">Acer negundo</name>
    <name type="common">Box elder</name>
    <dbReference type="NCBI Taxonomy" id="4023"/>
    <lineage>
        <taxon>Eukaryota</taxon>
        <taxon>Viridiplantae</taxon>
        <taxon>Streptophyta</taxon>
        <taxon>Embryophyta</taxon>
        <taxon>Tracheophyta</taxon>
        <taxon>Spermatophyta</taxon>
        <taxon>Magnoliopsida</taxon>
        <taxon>eudicotyledons</taxon>
        <taxon>Gunneridae</taxon>
        <taxon>Pentapetalae</taxon>
        <taxon>rosids</taxon>
        <taxon>malvids</taxon>
        <taxon>Sapindales</taxon>
        <taxon>Sapindaceae</taxon>
        <taxon>Hippocastanoideae</taxon>
        <taxon>Acereae</taxon>
        <taxon>Acer</taxon>
    </lineage>
</organism>
<dbReference type="InterPro" id="IPR054722">
    <property type="entry name" value="PolX-like_BBD"/>
</dbReference>
<evidence type="ECO:0000256" key="7">
    <source>
        <dbReference type="ARBA" id="ARBA00023002"/>
    </source>
</evidence>
<comment type="similarity">
    <text evidence="3 11">Belongs to the FMO family.</text>
</comment>
<keyword evidence="7 11" id="KW-0560">Oxidoreductase</keyword>
<dbReference type="Proteomes" id="UP001064489">
    <property type="component" value="Chromosome 6"/>
</dbReference>
<dbReference type="PANTHER" id="PTHR43539:SF78">
    <property type="entry name" value="FLAVIN-CONTAINING MONOOXYGENASE"/>
    <property type="match status" value="1"/>
</dbReference>
<evidence type="ECO:0000313" key="15">
    <source>
        <dbReference type="Proteomes" id="UP001064489"/>
    </source>
</evidence>